<dbReference type="FunFam" id="3.30.950.10:FF:000002">
    <property type="entry name" value="Ribosomal RNA small subunit methyltransferase I"/>
    <property type="match status" value="1"/>
</dbReference>
<comment type="catalytic activity">
    <reaction evidence="6">
        <text>cytidine(1402) in 16S rRNA + S-adenosyl-L-methionine = 2'-O-methylcytidine(1402) in 16S rRNA + S-adenosyl-L-homocysteine + H(+)</text>
        <dbReference type="Rhea" id="RHEA:42924"/>
        <dbReference type="Rhea" id="RHEA-COMP:10285"/>
        <dbReference type="Rhea" id="RHEA-COMP:10286"/>
        <dbReference type="ChEBI" id="CHEBI:15378"/>
        <dbReference type="ChEBI" id="CHEBI:57856"/>
        <dbReference type="ChEBI" id="CHEBI:59789"/>
        <dbReference type="ChEBI" id="CHEBI:74495"/>
        <dbReference type="ChEBI" id="CHEBI:82748"/>
        <dbReference type="EC" id="2.1.1.198"/>
    </reaction>
</comment>
<evidence type="ECO:0000313" key="9">
    <source>
        <dbReference type="EMBL" id="PCH62536.1"/>
    </source>
</evidence>
<evidence type="ECO:0000256" key="2">
    <source>
        <dbReference type="ARBA" id="ARBA00022552"/>
    </source>
</evidence>
<evidence type="ECO:0000313" key="10">
    <source>
        <dbReference type="Proteomes" id="UP000218172"/>
    </source>
</evidence>
<keyword evidence="4 6" id="KW-0808">Transferase</keyword>
<dbReference type="GO" id="GO:0070677">
    <property type="term" value="F:rRNA (cytosine-2'-O-)-methyltransferase activity"/>
    <property type="evidence" value="ECO:0007669"/>
    <property type="project" value="UniProtKB-UniRule"/>
</dbReference>
<keyword evidence="5 6" id="KW-0949">S-adenosyl-L-methionine</keyword>
<dbReference type="Pfam" id="PF23016">
    <property type="entry name" value="RsmI_C"/>
    <property type="match status" value="1"/>
</dbReference>
<dbReference type="InterPro" id="IPR008189">
    <property type="entry name" value="rRNA_ssu_MeTfrase_I"/>
</dbReference>
<dbReference type="InterPro" id="IPR053910">
    <property type="entry name" value="RsmI_HTH"/>
</dbReference>
<keyword evidence="3 6" id="KW-0489">Methyltransferase</keyword>
<accession>A0A2A4MSF9</accession>
<comment type="function">
    <text evidence="6">Catalyzes the 2'-O-methylation of the ribose of cytidine 1402 (C1402) in 16S rRNA.</text>
</comment>
<dbReference type="GO" id="GO:0005737">
    <property type="term" value="C:cytoplasm"/>
    <property type="evidence" value="ECO:0007669"/>
    <property type="project" value="UniProtKB-SubCell"/>
</dbReference>
<dbReference type="CDD" id="cd11648">
    <property type="entry name" value="RsmI"/>
    <property type="match status" value="1"/>
</dbReference>
<comment type="similarity">
    <text evidence="6">Belongs to the methyltransferase superfamily. RsmI family.</text>
</comment>
<dbReference type="HAMAP" id="MF_01877">
    <property type="entry name" value="16SrRNA_methyltr_I"/>
    <property type="match status" value="1"/>
</dbReference>
<evidence type="ECO:0000256" key="4">
    <source>
        <dbReference type="ARBA" id="ARBA00022679"/>
    </source>
</evidence>
<dbReference type="Pfam" id="PF00590">
    <property type="entry name" value="TP_methylase"/>
    <property type="match status" value="1"/>
</dbReference>
<feature type="domain" description="RsmI HTH" evidence="8">
    <location>
        <begin position="241"/>
        <end position="279"/>
    </location>
</feature>
<protein>
    <recommendedName>
        <fullName evidence="6">Ribosomal RNA small subunit methyltransferase I</fullName>
        <ecNumber evidence="6">2.1.1.198</ecNumber>
    </recommendedName>
    <alternativeName>
        <fullName evidence="6">16S rRNA 2'-O-ribose C1402 methyltransferase</fullName>
    </alternativeName>
    <alternativeName>
        <fullName evidence="6">rRNA (cytidine-2'-O-)-methyltransferase RsmI</fullName>
    </alternativeName>
</protein>
<dbReference type="PIRSF" id="PIRSF005917">
    <property type="entry name" value="MTase_YraL"/>
    <property type="match status" value="1"/>
</dbReference>
<dbReference type="Proteomes" id="UP000218172">
    <property type="component" value="Unassembled WGS sequence"/>
</dbReference>
<dbReference type="EC" id="2.1.1.198" evidence="6"/>
<dbReference type="FunFam" id="3.40.1010.10:FF:000002">
    <property type="entry name" value="Ribosomal RNA small subunit methyltransferase I"/>
    <property type="match status" value="1"/>
</dbReference>
<keyword evidence="2 6" id="KW-0698">rRNA processing</keyword>
<gene>
    <name evidence="6 9" type="primary">rsmI</name>
    <name evidence="9" type="ORF">COC19_02675</name>
</gene>
<dbReference type="Gene3D" id="3.30.950.10">
    <property type="entry name" value="Methyltransferase, Cobalt-precorrin-4 Transmethylase, Domain 2"/>
    <property type="match status" value="1"/>
</dbReference>
<dbReference type="InterPro" id="IPR014776">
    <property type="entry name" value="4pyrrole_Mease_sub2"/>
</dbReference>
<feature type="domain" description="Tetrapyrrole methylase" evidence="7">
    <location>
        <begin position="8"/>
        <end position="206"/>
    </location>
</feature>
<dbReference type="PROSITE" id="PS01296">
    <property type="entry name" value="RSMI"/>
    <property type="match status" value="1"/>
</dbReference>
<dbReference type="AlphaFoldDB" id="A0A2A4MSF9"/>
<organism evidence="9 10">
    <name type="scientific">SAR86 cluster bacterium</name>
    <dbReference type="NCBI Taxonomy" id="2030880"/>
    <lineage>
        <taxon>Bacteria</taxon>
        <taxon>Pseudomonadati</taxon>
        <taxon>Pseudomonadota</taxon>
        <taxon>Gammaproteobacteria</taxon>
        <taxon>SAR86 cluster</taxon>
    </lineage>
</organism>
<evidence type="ECO:0000259" key="8">
    <source>
        <dbReference type="Pfam" id="PF23016"/>
    </source>
</evidence>
<dbReference type="Gene3D" id="3.40.1010.10">
    <property type="entry name" value="Cobalt-precorrin-4 Transmethylase, Domain 1"/>
    <property type="match status" value="1"/>
</dbReference>
<dbReference type="PANTHER" id="PTHR46111:SF1">
    <property type="entry name" value="RIBOSOMAL RNA SMALL SUBUNIT METHYLTRANSFERASE I"/>
    <property type="match status" value="1"/>
</dbReference>
<dbReference type="NCBIfam" id="TIGR00096">
    <property type="entry name" value="16S rRNA (cytidine(1402)-2'-O)-methyltransferase"/>
    <property type="match status" value="1"/>
</dbReference>
<dbReference type="InterPro" id="IPR014777">
    <property type="entry name" value="4pyrrole_Mease_sub1"/>
</dbReference>
<evidence type="ECO:0000256" key="6">
    <source>
        <dbReference type="HAMAP-Rule" id="MF_01877"/>
    </source>
</evidence>
<dbReference type="InterPro" id="IPR000878">
    <property type="entry name" value="4pyrrol_Mease"/>
</dbReference>
<dbReference type="PANTHER" id="PTHR46111">
    <property type="entry name" value="RIBOSOMAL RNA SMALL SUBUNIT METHYLTRANSFERASE I"/>
    <property type="match status" value="1"/>
</dbReference>
<dbReference type="EMBL" id="NVQR01000037">
    <property type="protein sequence ID" value="PCH62536.1"/>
    <property type="molecule type" value="Genomic_DNA"/>
</dbReference>
<dbReference type="InterPro" id="IPR035996">
    <property type="entry name" value="4pyrrol_Methylase_sf"/>
</dbReference>
<evidence type="ECO:0000256" key="3">
    <source>
        <dbReference type="ARBA" id="ARBA00022603"/>
    </source>
</evidence>
<reference evidence="10" key="1">
    <citation type="submission" date="2017-08" db="EMBL/GenBank/DDBJ databases">
        <title>A dynamic microbial community with high functional redundancy inhabits the cold, oxic subseafloor aquifer.</title>
        <authorList>
            <person name="Tully B.J."/>
            <person name="Wheat C.G."/>
            <person name="Glazer B.T."/>
            <person name="Huber J.A."/>
        </authorList>
    </citation>
    <scope>NUCLEOTIDE SEQUENCE [LARGE SCALE GENOMIC DNA]</scope>
</reference>
<comment type="subcellular location">
    <subcellularLocation>
        <location evidence="6">Cytoplasm</location>
    </subcellularLocation>
</comment>
<sequence length="285" mass="31116">MIEQQAALYIVATPIGNLLDMSMRAVDVLKSVSLIAAEDTRHSAVLLQHFGITTKMVSYHDFASTRSAEKLLEKVRSGLSVALISDAGTPLISDPGYKLVNLARQEDLKVVPIPGACAITAAISVAGLPSDKFIFEGFLPNKMAARQAQLRSVLLETRTLIFYESPHRIIASLEDFNTVFGGQRKLFIAREISKKFETLTLKSLEECLKFVSADANQQRGEFVLILEGADKDGVVDSKHNEALAMVGLLLEDLSMKRAVAVAAKITGAKKNKLYEEVLARHKSSS</sequence>
<keyword evidence="1 6" id="KW-0963">Cytoplasm</keyword>
<name>A0A2A4MSF9_9GAMM</name>
<comment type="caution">
    <text evidence="9">The sequence shown here is derived from an EMBL/GenBank/DDBJ whole genome shotgun (WGS) entry which is preliminary data.</text>
</comment>
<dbReference type="SUPFAM" id="SSF53790">
    <property type="entry name" value="Tetrapyrrole methylase"/>
    <property type="match status" value="1"/>
</dbReference>
<dbReference type="InterPro" id="IPR018063">
    <property type="entry name" value="SAM_MeTrfase_RsmI_CS"/>
</dbReference>
<evidence type="ECO:0000256" key="5">
    <source>
        <dbReference type="ARBA" id="ARBA00022691"/>
    </source>
</evidence>
<evidence type="ECO:0000256" key="1">
    <source>
        <dbReference type="ARBA" id="ARBA00022490"/>
    </source>
</evidence>
<evidence type="ECO:0000259" key="7">
    <source>
        <dbReference type="Pfam" id="PF00590"/>
    </source>
</evidence>
<proteinExistence type="inferred from homology"/>